<protein>
    <submittedName>
        <fullName evidence="3">Uncharacterized protein</fullName>
    </submittedName>
</protein>
<sequence length="190" mass="19558">MAHRERQIYVFTEILSPLRKKGSDAPAGIIYVFPAIMFLSPLRKKARDGVVKLAGKRRFKAIVRDGVVKLAGKRRFEAIGNYGVVGIGIIMGLLGAIISVLESFFPHILGAAAARHETRGAAHSSAPLYCVARCQAALDCRAHAAAFADIGLGGGGGSGGGGLGGGSGGGGLGGGSGGSSDVERRWVRQM</sequence>
<keyword evidence="2" id="KW-0812">Transmembrane</keyword>
<feature type="transmembrane region" description="Helical" evidence="2">
    <location>
        <begin position="79"/>
        <end position="101"/>
    </location>
</feature>
<proteinExistence type="predicted"/>
<feature type="compositionally biased region" description="Gly residues" evidence="1">
    <location>
        <begin position="168"/>
        <end position="178"/>
    </location>
</feature>
<reference evidence="3" key="1">
    <citation type="submission" date="2021-02" db="EMBL/GenBank/DDBJ databases">
        <title>First Annotated Genome of the Yellow-green Alga Tribonema minus.</title>
        <authorList>
            <person name="Mahan K.M."/>
        </authorList>
    </citation>
    <scope>NUCLEOTIDE SEQUENCE</scope>
    <source>
        <strain evidence="3">UTEX B ZZ1240</strain>
    </source>
</reference>
<dbReference type="AlphaFoldDB" id="A0A836C8S6"/>
<feature type="region of interest" description="Disordered" evidence="1">
    <location>
        <begin position="168"/>
        <end position="190"/>
    </location>
</feature>
<feature type="compositionally biased region" description="Basic and acidic residues" evidence="1">
    <location>
        <begin position="181"/>
        <end position="190"/>
    </location>
</feature>
<evidence type="ECO:0000256" key="2">
    <source>
        <dbReference type="SAM" id="Phobius"/>
    </source>
</evidence>
<accession>A0A836C8S6</accession>
<evidence type="ECO:0000313" key="4">
    <source>
        <dbReference type="Proteomes" id="UP000664859"/>
    </source>
</evidence>
<keyword evidence="2" id="KW-0472">Membrane</keyword>
<dbReference type="Proteomes" id="UP000664859">
    <property type="component" value="Unassembled WGS sequence"/>
</dbReference>
<keyword evidence="2" id="KW-1133">Transmembrane helix</keyword>
<evidence type="ECO:0000313" key="3">
    <source>
        <dbReference type="EMBL" id="KAG5176814.1"/>
    </source>
</evidence>
<evidence type="ECO:0000256" key="1">
    <source>
        <dbReference type="SAM" id="MobiDB-lite"/>
    </source>
</evidence>
<comment type="caution">
    <text evidence="3">The sequence shown here is derived from an EMBL/GenBank/DDBJ whole genome shotgun (WGS) entry which is preliminary data.</text>
</comment>
<gene>
    <name evidence="3" type="ORF">JKP88DRAFT_351004</name>
</gene>
<name>A0A836C8S6_9STRA</name>
<keyword evidence="4" id="KW-1185">Reference proteome</keyword>
<dbReference type="EMBL" id="JAFCMP010000533">
    <property type="protein sequence ID" value="KAG5176814.1"/>
    <property type="molecule type" value="Genomic_DNA"/>
</dbReference>
<organism evidence="3 4">
    <name type="scientific">Tribonema minus</name>
    <dbReference type="NCBI Taxonomy" id="303371"/>
    <lineage>
        <taxon>Eukaryota</taxon>
        <taxon>Sar</taxon>
        <taxon>Stramenopiles</taxon>
        <taxon>Ochrophyta</taxon>
        <taxon>PX clade</taxon>
        <taxon>Xanthophyceae</taxon>
        <taxon>Tribonematales</taxon>
        <taxon>Tribonemataceae</taxon>
        <taxon>Tribonema</taxon>
    </lineage>
</organism>